<evidence type="ECO:0000256" key="1">
    <source>
        <dbReference type="SAM" id="SignalP"/>
    </source>
</evidence>
<dbReference type="Proteomes" id="UP000270673">
    <property type="component" value="Chromosome"/>
</dbReference>
<organism evidence="3 4">
    <name type="scientific">Butyricimonas faecalis</name>
    <dbReference type="NCBI Taxonomy" id="2093856"/>
    <lineage>
        <taxon>Bacteria</taxon>
        <taxon>Pseudomonadati</taxon>
        <taxon>Bacteroidota</taxon>
        <taxon>Bacteroidia</taxon>
        <taxon>Bacteroidales</taxon>
        <taxon>Odoribacteraceae</taxon>
        <taxon>Butyricimonas</taxon>
    </lineage>
</organism>
<dbReference type="RefSeq" id="WP_106480867.1">
    <property type="nucleotide sequence ID" value="NZ_CP032819.1"/>
</dbReference>
<proteinExistence type="predicted"/>
<feature type="domain" description="Metalloprotease TldD/E C-terminal" evidence="2">
    <location>
        <begin position="333"/>
        <end position="440"/>
    </location>
</feature>
<evidence type="ECO:0000313" key="3">
    <source>
        <dbReference type="EMBL" id="AZS30221.1"/>
    </source>
</evidence>
<dbReference type="AlphaFoldDB" id="A0A3S9VUR6"/>
<gene>
    <name evidence="3" type="ORF">D8S85_12160</name>
</gene>
<accession>A0A3S9VUR6</accession>
<sequence>MKYILSIILFFLLAGSLTAQNKQDQVIFKAMQDEMQRSKDQLMLPGMQKPYYLSYTLGRTHQFEVVGALGGVVNFYESPWSAVGGVQMFLGDYDHNNDINYICASIQAGMPEEADYDVIRRNFWLGSDAMYKWSLQAGAMKDAYLKANPKTAEELAVKDQQKVDAVTRIEEPKTAYTIDRAKLEKIVEELSAIFKDYKDIYDSSVAITGQEMEVYKSTTDGVVLKEPLRYASLVASAYVMTEDGVRIDDAFSVLVARPDDLPSLDELKKGVKAFADNLIKLKNAPAITEYYAGPVLFEDGACSSVFISNFLKRGALFAYRKPDTDRAQPMKTLDARLGMKIVDNRISIKNYSSLDKYNGVPLLGAYNIDAEGVVPAKEMTLVENGIFKSMLNGCTPTLYAPQSTGSSRFLLSSRNGMFSTAPGTIHIEVEKGTKPEKMKSALIKAAKEEGLKYAYIVRSLAGKASRIYRVDLDGKETQVRFGDVSGLTLINLKRMLNISSKENVSNYILNGQLLSSLIYPSSILIENIEINKSDVKKDKEQVLTFPLQR</sequence>
<dbReference type="OrthoDB" id="1091538at2"/>
<dbReference type="EMBL" id="CP032819">
    <property type="protein sequence ID" value="AZS30221.1"/>
    <property type="molecule type" value="Genomic_DNA"/>
</dbReference>
<dbReference type="InterPro" id="IPR036059">
    <property type="entry name" value="TldD/PmbA_sf"/>
</dbReference>
<dbReference type="InterPro" id="IPR045569">
    <property type="entry name" value="Metalloprtase-TldD/E_C"/>
</dbReference>
<feature type="chain" id="PRO_5019402718" description="Metalloprotease TldD/E C-terminal domain-containing protein" evidence="1">
    <location>
        <begin position="20"/>
        <end position="549"/>
    </location>
</feature>
<evidence type="ECO:0000259" key="2">
    <source>
        <dbReference type="Pfam" id="PF19289"/>
    </source>
</evidence>
<reference evidence="3 4" key="1">
    <citation type="submission" date="2018-10" db="EMBL/GenBank/DDBJ databases">
        <title>Butyricimonas faecalis sp. nov., isolated from human faeces and emended description of the genus Butyricimonas.</title>
        <authorList>
            <person name="Le Roy T."/>
            <person name="Van der Smissen P."/>
            <person name="Paquot A."/>
            <person name="Delzenne N."/>
            <person name="Muccioli G."/>
            <person name="Collet J.-F."/>
            <person name="Cani P.D."/>
        </authorList>
    </citation>
    <scope>NUCLEOTIDE SEQUENCE [LARGE SCALE GENOMIC DNA]</scope>
    <source>
        <strain evidence="3 4">H184</strain>
    </source>
</reference>
<dbReference type="KEGG" id="buy:D8S85_12160"/>
<keyword evidence="4" id="KW-1185">Reference proteome</keyword>
<dbReference type="SUPFAM" id="SSF111283">
    <property type="entry name" value="Putative modulator of DNA gyrase, PmbA/TldD"/>
    <property type="match status" value="1"/>
</dbReference>
<dbReference type="GO" id="GO:0008237">
    <property type="term" value="F:metallopeptidase activity"/>
    <property type="evidence" value="ECO:0007669"/>
    <property type="project" value="InterPro"/>
</dbReference>
<name>A0A3S9VUR6_9BACT</name>
<feature type="signal peptide" evidence="1">
    <location>
        <begin position="1"/>
        <end position="19"/>
    </location>
</feature>
<keyword evidence="1" id="KW-0732">Signal</keyword>
<evidence type="ECO:0000313" key="4">
    <source>
        <dbReference type="Proteomes" id="UP000270673"/>
    </source>
</evidence>
<protein>
    <recommendedName>
        <fullName evidence="2">Metalloprotease TldD/E C-terminal domain-containing protein</fullName>
    </recommendedName>
</protein>
<dbReference type="Pfam" id="PF19289">
    <property type="entry name" value="PmbA_TldD_3rd"/>
    <property type="match status" value="1"/>
</dbReference>
<dbReference type="GO" id="GO:0006508">
    <property type="term" value="P:proteolysis"/>
    <property type="evidence" value="ECO:0007669"/>
    <property type="project" value="InterPro"/>
</dbReference>